<dbReference type="GO" id="GO:0008703">
    <property type="term" value="F:5-amino-6-(5-phosphoribosylamino)uracil reductase activity"/>
    <property type="evidence" value="ECO:0007669"/>
    <property type="project" value="InterPro"/>
</dbReference>
<gene>
    <name evidence="5" type="ORF">FXN63_12615</name>
</gene>
<dbReference type="InterPro" id="IPR050765">
    <property type="entry name" value="Riboflavin_Biosynth_HTPR"/>
</dbReference>
<reference evidence="5 6" key="1">
    <citation type="submission" date="2019-08" db="EMBL/GenBank/DDBJ databases">
        <title>Amphibian skin-associated Pigmentiphaga: genome sequence and occurrence across geography and hosts.</title>
        <authorList>
            <person name="Bletz M.C."/>
            <person name="Bunk B."/>
            <person name="Sproeer C."/>
            <person name="Biwer P."/>
            <person name="Reiter S."/>
            <person name="Rabemananjara F.C.E."/>
            <person name="Schulz S."/>
            <person name="Overmann J."/>
            <person name="Vences M."/>
        </authorList>
    </citation>
    <scope>NUCLEOTIDE SEQUENCE [LARGE SCALE GENOMIC DNA]</scope>
    <source>
        <strain evidence="5 6">Mada1488</strain>
    </source>
</reference>
<keyword evidence="3" id="KW-0560">Oxidoreductase</keyword>
<evidence type="ECO:0000256" key="1">
    <source>
        <dbReference type="ARBA" id="ARBA00005104"/>
    </source>
</evidence>
<evidence type="ECO:0000256" key="3">
    <source>
        <dbReference type="ARBA" id="ARBA00023002"/>
    </source>
</evidence>
<dbReference type="InterPro" id="IPR024072">
    <property type="entry name" value="DHFR-like_dom_sf"/>
</dbReference>
<dbReference type="InterPro" id="IPR002734">
    <property type="entry name" value="RibDG_C"/>
</dbReference>
<dbReference type="GO" id="GO:0009231">
    <property type="term" value="P:riboflavin biosynthetic process"/>
    <property type="evidence" value="ECO:0007669"/>
    <property type="project" value="InterPro"/>
</dbReference>
<dbReference type="PANTHER" id="PTHR38011:SF7">
    <property type="entry name" value="2,5-DIAMINO-6-RIBOSYLAMINO-4(3H)-PYRIMIDINONE 5'-PHOSPHATE REDUCTASE"/>
    <property type="match status" value="1"/>
</dbReference>
<accession>A0A5C0AW18</accession>
<dbReference type="Pfam" id="PF01872">
    <property type="entry name" value="RibD_C"/>
    <property type="match status" value="1"/>
</dbReference>
<dbReference type="KEGG" id="pacr:FXN63_12615"/>
<dbReference type="PANTHER" id="PTHR38011">
    <property type="entry name" value="DIHYDROFOLATE REDUCTASE FAMILY PROTEIN (AFU_ORTHOLOGUE AFUA_8G06820)"/>
    <property type="match status" value="1"/>
</dbReference>
<evidence type="ECO:0000256" key="2">
    <source>
        <dbReference type="ARBA" id="ARBA00022857"/>
    </source>
</evidence>
<dbReference type="Proteomes" id="UP000325161">
    <property type="component" value="Chromosome"/>
</dbReference>
<name>A0A5C0AW18_9BURK</name>
<dbReference type="OrthoDB" id="9800865at2"/>
<keyword evidence="6" id="KW-1185">Reference proteome</keyword>
<dbReference type="SUPFAM" id="SSF53597">
    <property type="entry name" value="Dihydrofolate reductase-like"/>
    <property type="match status" value="1"/>
</dbReference>
<dbReference type="EMBL" id="CP043046">
    <property type="protein sequence ID" value="QEI06579.1"/>
    <property type="molecule type" value="Genomic_DNA"/>
</dbReference>
<comment type="pathway">
    <text evidence="1">Cofactor biosynthesis; riboflavin biosynthesis.</text>
</comment>
<dbReference type="Gene3D" id="3.40.430.10">
    <property type="entry name" value="Dihydrofolate Reductase, subunit A"/>
    <property type="match status" value="1"/>
</dbReference>
<dbReference type="AlphaFoldDB" id="A0A5C0AW18"/>
<proteinExistence type="predicted"/>
<organism evidence="5 6">
    <name type="scientific">Pigmentiphaga aceris</name>
    <dbReference type="NCBI Taxonomy" id="1940612"/>
    <lineage>
        <taxon>Bacteria</taxon>
        <taxon>Pseudomonadati</taxon>
        <taxon>Pseudomonadota</taxon>
        <taxon>Betaproteobacteria</taxon>
        <taxon>Burkholderiales</taxon>
        <taxon>Alcaligenaceae</taxon>
        <taxon>Pigmentiphaga</taxon>
    </lineage>
</organism>
<sequence length="237" mass="25217">MRPKIICHMVSSIDGRLLPSRWTPPAKGVSFDVSAQYEAVAARIDAKGFIIGRTTMAEFSVATEREPTLGQAVKRDAHQADRQGKDLSVVIDPKGKLHYSDNTASGGHILAVLSEKVSDAYLQALRTAGVSYCFAGEDGDDLHLAMDTLGQVFGAKAILLEGGGRINGAFLKAGLIDEVSLLVTASIDGLAGVPSIFDYAGEENEKPAAGQSLRHVATETLEGGTVWMRYQVEKAEA</sequence>
<evidence type="ECO:0000313" key="5">
    <source>
        <dbReference type="EMBL" id="QEI06579.1"/>
    </source>
</evidence>
<evidence type="ECO:0000259" key="4">
    <source>
        <dbReference type="Pfam" id="PF01872"/>
    </source>
</evidence>
<dbReference type="RefSeq" id="WP_148815316.1">
    <property type="nucleotide sequence ID" value="NZ_CP043046.1"/>
</dbReference>
<protein>
    <submittedName>
        <fullName evidence="5">5-amino-6-(5-phosphoribosylamino)uracil reductase</fullName>
    </submittedName>
</protein>
<feature type="domain" description="Bacterial bifunctional deaminase-reductase C-terminal" evidence="4">
    <location>
        <begin position="3"/>
        <end position="221"/>
    </location>
</feature>
<keyword evidence="2" id="KW-0521">NADP</keyword>
<evidence type="ECO:0000313" key="6">
    <source>
        <dbReference type="Proteomes" id="UP000325161"/>
    </source>
</evidence>